<keyword evidence="1" id="KW-0732">Signal</keyword>
<evidence type="ECO:0000259" key="2">
    <source>
        <dbReference type="Pfam" id="PF08239"/>
    </source>
</evidence>
<dbReference type="AlphaFoldDB" id="A0A542DRU9"/>
<feature type="domain" description="SH3b" evidence="2">
    <location>
        <begin position="46"/>
        <end position="92"/>
    </location>
</feature>
<evidence type="ECO:0000313" key="4">
    <source>
        <dbReference type="Proteomes" id="UP000320876"/>
    </source>
</evidence>
<dbReference type="RefSeq" id="WP_142001312.1">
    <property type="nucleotide sequence ID" value="NZ_VFML01000001.1"/>
</dbReference>
<evidence type="ECO:0000313" key="3">
    <source>
        <dbReference type="EMBL" id="TQJ05837.1"/>
    </source>
</evidence>
<dbReference type="Gene3D" id="2.30.30.40">
    <property type="entry name" value="SH3 Domains"/>
    <property type="match status" value="1"/>
</dbReference>
<dbReference type="EMBL" id="VFML01000001">
    <property type="protein sequence ID" value="TQJ05837.1"/>
    <property type="molecule type" value="Genomic_DNA"/>
</dbReference>
<reference evidence="3 4" key="1">
    <citation type="submission" date="2019-06" db="EMBL/GenBank/DDBJ databases">
        <title>Sequencing the genomes of 1000 actinobacteria strains.</title>
        <authorList>
            <person name="Klenk H.-P."/>
        </authorList>
    </citation>
    <scope>NUCLEOTIDE SEQUENCE [LARGE SCALE GENOMIC DNA]</scope>
    <source>
        <strain evidence="3 4">DSM 45679</strain>
    </source>
</reference>
<comment type="caution">
    <text evidence="3">The sequence shown here is derived from an EMBL/GenBank/DDBJ whole genome shotgun (WGS) entry which is preliminary data.</text>
</comment>
<dbReference type="Proteomes" id="UP000320876">
    <property type="component" value="Unassembled WGS sequence"/>
</dbReference>
<organism evidence="3 4">
    <name type="scientific">Amycolatopsis cihanbeyliensis</name>
    <dbReference type="NCBI Taxonomy" id="1128664"/>
    <lineage>
        <taxon>Bacteria</taxon>
        <taxon>Bacillati</taxon>
        <taxon>Actinomycetota</taxon>
        <taxon>Actinomycetes</taxon>
        <taxon>Pseudonocardiales</taxon>
        <taxon>Pseudonocardiaceae</taxon>
        <taxon>Amycolatopsis</taxon>
    </lineage>
</organism>
<keyword evidence="4" id="KW-1185">Reference proteome</keyword>
<protein>
    <submittedName>
        <fullName evidence="3">Uncharacterized protein YraI</fullName>
    </submittedName>
</protein>
<feature type="signal peptide" evidence="1">
    <location>
        <begin position="1"/>
        <end position="33"/>
    </location>
</feature>
<gene>
    <name evidence="3" type="ORF">FB471_5680</name>
</gene>
<sequence>MACSQFRRIAGRTVTVFAAVAGLVLAGAVPAGAAVDGTVRTAGDPLNVRRAPTTSATIVGTVNNGTQVTIDCQTHGTRVSGELGTTTLWDYVPSLDGYVSDAYMYTGSDGQVAPSCGVGTGSAQCSTGGCAGEGLFRSEDATFVVWDRSPDGKSAVVQYWLAGGVGPLVVRHSGGSGSSTEQAIDLQPDDWVYYKVCVRDYSAGTGFESCSNGITDYAA</sequence>
<dbReference type="Pfam" id="PF08239">
    <property type="entry name" value="SH3_3"/>
    <property type="match status" value="1"/>
</dbReference>
<dbReference type="OrthoDB" id="2607492at2"/>
<dbReference type="InterPro" id="IPR003646">
    <property type="entry name" value="SH3-like_bac-type"/>
</dbReference>
<name>A0A542DRU9_AMYCI</name>
<evidence type="ECO:0000256" key="1">
    <source>
        <dbReference type="SAM" id="SignalP"/>
    </source>
</evidence>
<proteinExistence type="predicted"/>
<feature type="chain" id="PRO_5021863634" evidence="1">
    <location>
        <begin position="34"/>
        <end position="219"/>
    </location>
</feature>
<accession>A0A542DRU9</accession>